<gene>
    <name evidence="2" type="ORF">HPULCUR_000043</name>
</gene>
<comment type="caution">
    <text evidence="2">The sequence shown here is derived from an EMBL/GenBank/DDBJ whole genome shotgun (WGS) entry which is preliminary data.</text>
</comment>
<protein>
    <submittedName>
        <fullName evidence="2">Uncharacterized protein</fullName>
    </submittedName>
</protein>
<reference evidence="2 3" key="1">
    <citation type="submission" date="2024-04" db="EMBL/GenBank/DDBJ databases">
        <title>genome sequences of Mucor flavus KT1a and Helicostylum pulchrum KT1b strains isolation_sourced from the surface of a dry-aged beef.</title>
        <authorList>
            <person name="Toyotome T."/>
            <person name="Hosono M."/>
            <person name="Torimaru M."/>
            <person name="Fukuda K."/>
            <person name="Mikami N."/>
        </authorList>
    </citation>
    <scope>NUCLEOTIDE SEQUENCE [LARGE SCALE GENOMIC DNA]</scope>
    <source>
        <strain evidence="2 3">KT1b</strain>
    </source>
</reference>
<proteinExistence type="predicted"/>
<name>A0ABP9XIR1_9FUNG</name>
<accession>A0ABP9XIR1</accession>
<keyword evidence="3" id="KW-1185">Reference proteome</keyword>
<evidence type="ECO:0000313" key="3">
    <source>
        <dbReference type="Proteomes" id="UP001476247"/>
    </source>
</evidence>
<dbReference type="EMBL" id="BAABUJ010000004">
    <property type="protein sequence ID" value="GAA5794697.1"/>
    <property type="molecule type" value="Genomic_DNA"/>
</dbReference>
<evidence type="ECO:0000313" key="2">
    <source>
        <dbReference type="EMBL" id="GAA5794697.1"/>
    </source>
</evidence>
<organism evidence="2 3">
    <name type="scientific">Helicostylum pulchrum</name>
    <dbReference type="NCBI Taxonomy" id="562976"/>
    <lineage>
        <taxon>Eukaryota</taxon>
        <taxon>Fungi</taxon>
        <taxon>Fungi incertae sedis</taxon>
        <taxon>Mucoromycota</taxon>
        <taxon>Mucoromycotina</taxon>
        <taxon>Mucoromycetes</taxon>
        <taxon>Mucorales</taxon>
        <taxon>Mucorineae</taxon>
        <taxon>Mucoraceae</taxon>
        <taxon>Helicostylum</taxon>
    </lineage>
</organism>
<evidence type="ECO:0000256" key="1">
    <source>
        <dbReference type="SAM" id="MobiDB-lite"/>
    </source>
</evidence>
<feature type="region of interest" description="Disordered" evidence="1">
    <location>
        <begin position="1456"/>
        <end position="1478"/>
    </location>
</feature>
<dbReference type="Proteomes" id="UP001476247">
    <property type="component" value="Unassembled WGS sequence"/>
</dbReference>
<sequence length="2317" mass="261977">MPFISSLKERFATAPIENREDVVLKLATANTEDANYYQGLIILQKIYNEVTKQEESTKVREATRTERTLFNEMQNHLKKFQNKNDHYIELNTRFHLLIYPFETLKSTEFIKNELYLDLITQKQEQQSVQTDQNPTNVTPSALDQDLISRNNIIKGIFDVYRLNGSFDVTPLAFPHLKASALEIDRLPDSEQAALLQKIFVYPTEKIFGNDILNRLCRLWNLQADNDESWQFENLPFYNFTLAQMDYLIENIPKIVLLHENFVNAYLDKLVPSQYYNIDSTGQALSFWDDEEGILRGYLSDLDQFAQKLPAIYFQLKSAIRFHKLRVDIVRQDFEELGLIQYLTGASNNSTDLSPLPSRLSNVFSFNKPVQDPNTIKVIDKVNTRIPLLGDCQIQEQDRLLVVEEYLAGLITQNKLTTSIESLGAYMDYHNVLKPLHAKLMLTISPVMQESWAKLLGSTQFEQLVKKSSVVFTPATLNASVKRGPNDVIKLSVRTKNIQLLSIRVFQINMENYSRLHLGSDNKRAISEKNNKIDLDGLCPTWEKDIDFSSEPAIRVKTNDFVFGGDGFASEVFNGRGLWVVEFVGGKNQCRAIVQKGYLRHVTQNSTAGHVVRILDESGKVLENSKIWCENQYYEADESDNVLIPYLPFDGSSKMTKMLLMSASGDFCETVSFDRLAEKYSLSADFYVNPEMVSFNKKATVVVNPRLIMNNLSVPISLLEKISLVAESTNADQVKNTSTCQNISKDSNTIYFEFMVPDRLISLDFTLNAKIRTLNDTLEPMDIKHSITYRIPVENTGVPESVHLKKSIDGNYFIHVFGLNGEPKANYEVSLKIKHTFVTYNQVNITLKTNNEGVIELGPLPDIQWVEYSSPQVTNKQWSMNNDKKRVLPPAICVAADTPFRIACSTDVSALLFSLYRTGVRESLIGDLSDLIKINDSHVSISGLPEGEYMFYFASTNDGESRIKCSVIKGQANMNEVGEECSKKECFWSDWVIGSNSYAKQNGTVIQRPLYISDIDVSNNESVTVRLKNWSTKTFLIVTTSTFVPTNTESLAHLINGRNLTRPLVQNSGIYQTESLFLDDKQLGEEYQYVLNRARSEKWVGSNLTKPTLLMFPEIHASTTTESRQLESEKVTISAKKGGFGYAKKCRNASNMAFCIGQMFIQNFAESSLAFLDHNSPILVLPVSTDGSVTVTREQLGYGGDFVQVLAISGEQAAYQDTVMSSDCKFRLNDLRQKQSSNKALIRSKVVKNILPNEKLVLDTHEYETIDSFEKLFETIGTISRVGSSVSQSFEYLKTWSSLGVSKKLKLHEKNVCYELNFWLKRKDPKFFDQFVKPAIMSKIQKSFMDLYLIGEDLSEFSNDIYKFEQLSIAERAILATTQSPQFLKTVLRSFKEAFDDRVIDDRSDAIFDSILAGSALVLPEVVAGTMSDSIGVLERGDVSGSAAFFASSPQYSFQPQMHMASASPPPPPSSQPSMFGSAAFGGPNSSRMLVSAERDNDAGTSLLDNVVDDNDEELAELAEEMRERAMKRQKKITYEFTKPTSEWVESNYYNKHDHIAVKKFWIDFLQYHLEKGDSQQNVFLSENFMYCLDNATEVFFVLSMLDLPFASESNWTKEATTSNNAGEDNNAIQLVICASSSYPLMVFYRTLTESSAPFNGNGENNLMLGQELFLCDENTPIDSDECIKINPLSRHLNTFVQYGSHVIVSNVSGKTLSCQITVQIPTGAVPCKETPYCRSKTISINPYSTWHEVTGTFYFPSEGNFNIVPVTVSSLSGDRLLGKIDSIDFDVKDKPCNDSNKNENDTAAQVFSLTSWPTLANSGPNASVISFLEGYKKLDRLDFGLIGWRMKDSAFARQVFDVLSHQRCFYSQELWKYGVYHQFDDIIRDLLKFDGNNVLTRAGQVFESPLIEKKREDYSQIFDYYPLLNARAHPLKSTSHEILNDQFYEQYDEFLSYLSQRTSQLTSNDLVILTLYLILQDRIGDAQLTFARIQSGENATSCQVQIDYLEAYLKTRIPVTNQMSQHVLDLDSVKQIALKYKEFGVLKWRKLFTELHEFVCEVEQGDSDMPGTLAGNSTRIQSEPLLEFEINQQTQELVVEFANIKSIDVKYYEMNIEVMFSTNPFMNDRVTSAVDSENFTWIKPSYSSRTELPEKPAVAESNADDDYEMIGAGQVKSVQTINVPFTGGNKNVFVEISSVGTVNDIKRRQAYFSHSLQTHIVESFGIIRVLSGSTKRPLAGAYVKVYARMKQGRKVHFWKDGYTGLNGVFDYIGVTEGNALMGGAETDLKTLMDDKIDKLSILVTSPEEGAVVKEAYPPFTA</sequence>